<dbReference type="GO" id="GO:0017116">
    <property type="term" value="F:single-stranded DNA helicase activity"/>
    <property type="evidence" value="ECO:0007669"/>
    <property type="project" value="TreeGrafter"/>
</dbReference>
<feature type="region of interest" description="Disordered" evidence="16">
    <location>
        <begin position="1"/>
        <end position="34"/>
    </location>
</feature>
<keyword evidence="18" id="KW-1185">Reference proteome</keyword>
<dbReference type="CDD" id="cd22247">
    <property type="entry name" value="MCM8_WHD"/>
    <property type="match status" value="1"/>
</dbReference>
<dbReference type="FunFam" id="2.20.28.10:FF:000007">
    <property type="entry name" value="DNA helicase MCM8 isoform X1"/>
    <property type="match status" value="1"/>
</dbReference>
<dbReference type="Pfam" id="PF26065">
    <property type="entry name" value="MCM8_N"/>
    <property type="match status" value="1"/>
</dbReference>
<dbReference type="InterPro" id="IPR031327">
    <property type="entry name" value="MCM"/>
</dbReference>
<dbReference type="PANTHER" id="PTHR11630">
    <property type="entry name" value="DNA REPLICATION LICENSING FACTOR MCM FAMILY MEMBER"/>
    <property type="match status" value="1"/>
</dbReference>
<dbReference type="FunCoup" id="A0A6P8YXX4">
    <property type="interactions" value="270"/>
</dbReference>
<dbReference type="InterPro" id="IPR056875">
    <property type="entry name" value="MCM8/REC_WHD"/>
</dbReference>
<dbReference type="PRINTS" id="PR01657">
    <property type="entry name" value="MCMFAMILY"/>
</dbReference>
<evidence type="ECO:0000256" key="9">
    <source>
        <dbReference type="ARBA" id="ARBA00023125"/>
    </source>
</evidence>
<dbReference type="InterPro" id="IPR041562">
    <property type="entry name" value="MCM_lid"/>
</dbReference>
<evidence type="ECO:0000256" key="1">
    <source>
        <dbReference type="ARBA" id="ARBA00004123"/>
    </source>
</evidence>
<dbReference type="InterPro" id="IPR012340">
    <property type="entry name" value="NA-bd_OB-fold"/>
</dbReference>
<dbReference type="GO" id="GO:0003697">
    <property type="term" value="F:single-stranded DNA binding"/>
    <property type="evidence" value="ECO:0007669"/>
    <property type="project" value="TreeGrafter"/>
</dbReference>
<keyword evidence="7" id="KW-0347">Helicase</keyword>
<evidence type="ECO:0000256" key="6">
    <source>
        <dbReference type="ARBA" id="ARBA00022801"/>
    </source>
</evidence>
<feature type="non-terminal residue" evidence="19">
    <location>
        <position position="1"/>
    </location>
</feature>
<comment type="subcellular location">
    <subcellularLocation>
        <location evidence="1">Nucleus</location>
    </subcellularLocation>
</comment>
<dbReference type="InParanoid" id="A0A6P8YXX4"/>
<evidence type="ECO:0000256" key="11">
    <source>
        <dbReference type="ARBA" id="ARBA00023242"/>
    </source>
</evidence>
<proteinExistence type="inferred from homology"/>
<keyword evidence="6" id="KW-0378">Hydrolase</keyword>
<evidence type="ECO:0000256" key="5">
    <source>
        <dbReference type="ARBA" id="ARBA00022763"/>
    </source>
</evidence>
<dbReference type="GO" id="GO:0005634">
    <property type="term" value="C:nucleus"/>
    <property type="evidence" value="ECO:0007669"/>
    <property type="project" value="UniProtKB-SubCell"/>
</dbReference>
<evidence type="ECO:0000256" key="4">
    <source>
        <dbReference type="ARBA" id="ARBA00022741"/>
    </source>
</evidence>
<evidence type="ECO:0000256" key="10">
    <source>
        <dbReference type="ARBA" id="ARBA00023204"/>
    </source>
</evidence>
<dbReference type="Gene3D" id="3.40.50.300">
    <property type="entry name" value="P-loop containing nucleotide triphosphate hydrolases"/>
    <property type="match status" value="1"/>
</dbReference>
<dbReference type="RefSeq" id="XP_034239092.1">
    <property type="nucleotide sequence ID" value="XM_034383201.1"/>
</dbReference>
<dbReference type="Proteomes" id="UP000515158">
    <property type="component" value="Unplaced"/>
</dbReference>
<keyword evidence="10" id="KW-0234">DNA repair</keyword>
<dbReference type="GO" id="GO:0000724">
    <property type="term" value="P:double-strand break repair via homologous recombination"/>
    <property type="evidence" value="ECO:0007669"/>
    <property type="project" value="UniProtKB-ARBA"/>
</dbReference>
<protein>
    <recommendedName>
        <fullName evidence="12">DNA helicase MCM8</fullName>
        <ecNumber evidence="3">3.6.4.12</ecNumber>
    </recommendedName>
    <alternativeName>
        <fullName evidence="13">Minichromosome maintenance 8</fullName>
    </alternativeName>
</protein>
<dbReference type="GO" id="GO:0016787">
    <property type="term" value="F:hydrolase activity"/>
    <property type="evidence" value="ECO:0007669"/>
    <property type="project" value="UniProtKB-KW"/>
</dbReference>
<accession>A0A6P8YXX4</accession>
<comment type="catalytic activity">
    <reaction evidence="14">
        <text>ATP + H2O = ADP + phosphate + H(+)</text>
        <dbReference type="Rhea" id="RHEA:13065"/>
        <dbReference type="ChEBI" id="CHEBI:15377"/>
        <dbReference type="ChEBI" id="CHEBI:15378"/>
        <dbReference type="ChEBI" id="CHEBI:30616"/>
        <dbReference type="ChEBI" id="CHEBI:43474"/>
        <dbReference type="ChEBI" id="CHEBI:456216"/>
        <dbReference type="EC" id="3.6.4.12"/>
    </reaction>
</comment>
<evidence type="ECO:0000256" key="3">
    <source>
        <dbReference type="ARBA" id="ARBA00012551"/>
    </source>
</evidence>
<evidence type="ECO:0000256" key="16">
    <source>
        <dbReference type="SAM" id="MobiDB-lite"/>
    </source>
</evidence>
<dbReference type="InterPro" id="IPR058767">
    <property type="entry name" value="MCM8_N"/>
</dbReference>
<dbReference type="InterPro" id="IPR027417">
    <property type="entry name" value="P-loop_NTPase"/>
</dbReference>
<dbReference type="FunFam" id="3.40.50.300:FF:000650">
    <property type="entry name" value="DNA helicase MCM8 isoform X1"/>
    <property type="match status" value="1"/>
</dbReference>
<feature type="compositionally biased region" description="Gly residues" evidence="16">
    <location>
        <begin position="1"/>
        <end position="20"/>
    </location>
</feature>
<feature type="compositionally biased region" description="Polar residues" evidence="16">
    <location>
        <begin position="21"/>
        <end position="31"/>
    </location>
</feature>
<dbReference type="Pfam" id="PF17207">
    <property type="entry name" value="MCM_OB"/>
    <property type="match status" value="1"/>
</dbReference>
<dbReference type="AlphaFoldDB" id="A0A6P8YXX4"/>
<keyword evidence="8 15" id="KW-0067">ATP-binding</keyword>
<dbReference type="GO" id="GO:0005524">
    <property type="term" value="F:ATP binding"/>
    <property type="evidence" value="ECO:0007669"/>
    <property type="project" value="UniProtKB-KW"/>
</dbReference>
<dbReference type="OrthoDB" id="422555at2759"/>
<dbReference type="PROSITE" id="PS50051">
    <property type="entry name" value="MCM_2"/>
    <property type="match status" value="1"/>
</dbReference>
<comment type="similarity">
    <text evidence="2 15">Belongs to the MCM family.</text>
</comment>
<evidence type="ECO:0000259" key="17">
    <source>
        <dbReference type="PROSITE" id="PS50051"/>
    </source>
</evidence>
<organism evidence="19">
    <name type="scientific">Thrips palmi</name>
    <name type="common">Melon thrips</name>
    <dbReference type="NCBI Taxonomy" id="161013"/>
    <lineage>
        <taxon>Eukaryota</taxon>
        <taxon>Metazoa</taxon>
        <taxon>Ecdysozoa</taxon>
        <taxon>Arthropoda</taxon>
        <taxon>Hexapoda</taxon>
        <taxon>Insecta</taxon>
        <taxon>Pterygota</taxon>
        <taxon>Neoptera</taxon>
        <taxon>Paraneoptera</taxon>
        <taxon>Thysanoptera</taxon>
        <taxon>Terebrantia</taxon>
        <taxon>Thripoidea</taxon>
        <taxon>Thripidae</taxon>
        <taxon>Thrips</taxon>
    </lineage>
</organism>
<dbReference type="Gene3D" id="2.20.28.10">
    <property type="match status" value="1"/>
</dbReference>
<evidence type="ECO:0000256" key="14">
    <source>
        <dbReference type="ARBA" id="ARBA00047995"/>
    </source>
</evidence>
<name>A0A6P8YXX4_THRPL</name>
<feature type="domain" description="MCM C-terminal AAA(+) ATPase" evidence="17">
    <location>
        <begin position="379"/>
        <end position="580"/>
    </location>
</feature>
<feature type="region of interest" description="Disordered" evidence="16">
    <location>
        <begin position="592"/>
        <end position="614"/>
    </location>
</feature>
<evidence type="ECO:0000313" key="18">
    <source>
        <dbReference type="Proteomes" id="UP000515158"/>
    </source>
</evidence>
<dbReference type="GO" id="GO:0097362">
    <property type="term" value="C:MCM8-MCM9 complex"/>
    <property type="evidence" value="ECO:0007669"/>
    <property type="project" value="UniProtKB-ARBA"/>
</dbReference>
<evidence type="ECO:0000256" key="12">
    <source>
        <dbReference type="ARBA" id="ARBA00041084"/>
    </source>
</evidence>
<keyword evidence="9 15" id="KW-0238">DNA-binding</keyword>
<dbReference type="Pfam" id="PF25051">
    <property type="entry name" value="WHD_MCM8"/>
    <property type="match status" value="1"/>
</dbReference>
<dbReference type="InterPro" id="IPR033762">
    <property type="entry name" value="MCM_OB"/>
</dbReference>
<dbReference type="Pfam" id="PF00493">
    <property type="entry name" value="MCM"/>
    <property type="match status" value="1"/>
</dbReference>
<sequence>GRGGGGGGGGGGGWRGGGGASQNNGSGNTGDASGSQFIQISQASQQRITNLFDIVPGPYRGWKLYFHLEGFAEGSVTVRKVRAAETFIKKHRRLYPPSEIEERRSFALDLKTLSIDDDFISEWPTFKDDLDEEPEHTLGCLGLGMHQVVLQALEEETRAHLTEAEKAQLPPHNLPAIRARILNHEPVLQLKTLKANYYGKLVSIRGTVIRVGNLKLLSVWMAFSCNTCGSIQCVRQPQGKYTLPSKCSGDNCRSRSYAPKHSSPFTQTVNYQSIKVQEIADDEHREGGRVPRNVEVELMEDLVDSCVPGDVVNVTGIMRVHNTEETIKQKNSSMFLLYIEAASIMSSKTNTAKGKKSVGIEFNMKDYYAIQEIHSEPSLFRLLVNSLCPTIFGHEVVKAGLLLGLAGGSHYSGRDSRCDAHILVVGDPGLGKSQMLQACASVAPRGVYVCGNTSTTSGLTVTLSRESGGDYALEAGALVLADQGSCCIDEFDKMSTQHQALLEAMEQQSISIAKAGVVCSLPARTSILAAANPVSGHYNRAKTVSENLRMGQPLLSRFDLIFILMDQPNEHLDNLLSEHVMALHSGIRSRGSVSCSSSSQSQRARPSGDGDIPLSERLRLYPNEAFDPIPHQLLRKYIAYARKYVCPSLSEEAGAVIRQFYLDLRKKHHTADSTPVTTRQLESLIRLTEARAKLELRETASEQDALEVIEIFRYSLVDSFADELGVLDFNRSQNGSGMSSRNKAKKFIAILQRRSDIQSKVVFDVSEMKEVAQTCGVHGADFFDFVNTLNTQGFLLKKGKQFYQLLSGGH</sequence>
<dbReference type="SMART" id="SM00350">
    <property type="entry name" value="MCM"/>
    <property type="match status" value="1"/>
</dbReference>
<dbReference type="Gene3D" id="2.40.50.140">
    <property type="entry name" value="Nucleic acid-binding proteins"/>
    <property type="match status" value="1"/>
</dbReference>
<keyword evidence="4 15" id="KW-0547">Nucleotide-binding</keyword>
<gene>
    <name evidence="19" type="primary">LOC117644013</name>
</gene>
<dbReference type="SUPFAM" id="SSF52540">
    <property type="entry name" value="P-loop containing nucleoside triphosphate hydrolases"/>
    <property type="match status" value="1"/>
</dbReference>
<dbReference type="InterPro" id="IPR001208">
    <property type="entry name" value="MCM_dom"/>
</dbReference>
<dbReference type="GeneID" id="117644013"/>
<dbReference type="SUPFAM" id="SSF50249">
    <property type="entry name" value="Nucleic acid-binding proteins"/>
    <property type="match status" value="1"/>
</dbReference>
<evidence type="ECO:0000256" key="15">
    <source>
        <dbReference type="RuleBase" id="RU004070"/>
    </source>
</evidence>
<evidence type="ECO:0000256" key="13">
    <source>
        <dbReference type="ARBA" id="ARBA00042306"/>
    </source>
</evidence>
<evidence type="ECO:0000256" key="8">
    <source>
        <dbReference type="ARBA" id="ARBA00022840"/>
    </source>
</evidence>
<dbReference type="Pfam" id="PF17855">
    <property type="entry name" value="MCM_lid"/>
    <property type="match status" value="1"/>
</dbReference>
<dbReference type="EC" id="3.6.4.12" evidence="3"/>
<evidence type="ECO:0000256" key="2">
    <source>
        <dbReference type="ARBA" id="ARBA00008010"/>
    </source>
</evidence>
<dbReference type="PANTHER" id="PTHR11630:SF47">
    <property type="entry name" value="DNA HELICASE MCM8"/>
    <property type="match status" value="1"/>
</dbReference>
<evidence type="ECO:0000313" key="19">
    <source>
        <dbReference type="RefSeq" id="XP_034239092.1"/>
    </source>
</evidence>
<evidence type="ECO:0000256" key="7">
    <source>
        <dbReference type="ARBA" id="ARBA00022806"/>
    </source>
</evidence>
<reference evidence="19" key="1">
    <citation type="submission" date="2025-08" db="UniProtKB">
        <authorList>
            <consortium name="RefSeq"/>
        </authorList>
    </citation>
    <scope>IDENTIFICATION</scope>
    <source>
        <tissue evidence="19">Total insect</tissue>
    </source>
</reference>
<dbReference type="KEGG" id="tpal:117644013"/>
<keyword evidence="11" id="KW-0539">Nucleus</keyword>
<keyword evidence="5" id="KW-0227">DNA damage</keyword>
<feature type="compositionally biased region" description="Low complexity" evidence="16">
    <location>
        <begin position="592"/>
        <end position="607"/>
    </location>
</feature>